<evidence type="ECO:0000256" key="1">
    <source>
        <dbReference type="SAM" id="MobiDB-lite"/>
    </source>
</evidence>
<keyword evidence="3" id="KW-1185">Reference proteome</keyword>
<dbReference type="AlphaFoldDB" id="S9UJW3"/>
<reference evidence="2 3" key="1">
    <citation type="journal article" date="2013" name="PLoS ONE">
        <title>Predicting the Proteins of Angomonas deanei, Strigomonas culicis and Their Respective Endosymbionts Reveals New Aspects of the Trypanosomatidae Family.</title>
        <authorList>
            <person name="Motta M.C."/>
            <person name="Martins A.C."/>
            <person name="de Souza S.S."/>
            <person name="Catta-Preta C.M."/>
            <person name="Silva R."/>
            <person name="Klein C.C."/>
            <person name="de Almeida L.G."/>
            <person name="de Lima Cunha O."/>
            <person name="Ciapina L.P."/>
            <person name="Brocchi M."/>
            <person name="Colabardini A.C."/>
            <person name="de Araujo Lima B."/>
            <person name="Machado C.R."/>
            <person name="de Almeida Soares C.M."/>
            <person name="Probst C.M."/>
            <person name="de Menezes C.B."/>
            <person name="Thompson C.E."/>
            <person name="Bartholomeu D.C."/>
            <person name="Gradia D.F."/>
            <person name="Pavoni D.P."/>
            <person name="Grisard E.C."/>
            <person name="Fantinatti-Garboggini F."/>
            <person name="Marchini F.K."/>
            <person name="Rodrigues-Luiz G.F."/>
            <person name="Wagner G."/>
            <person name="Goldman G.H."/>
            <person name="Fietto J.L."/>
            <person name="Elias M.C."/>
            <person name="Goldman M.H."/>
            <person name="Sagot M.F."/>
            <person name="Pereira M."/>
            <person name="Stoco P.H."/>
            <person name="de Mendonca-Neto R.P."/>
            <person name="Teixeira S.M."/>
            <person name="Maciel T.E."/>
            <person name="de Oliveira Mendes T.A."/>
            <person name="Urmenyi T.P."/>
            <person name="de Souza W."/>
            <person name="Schenkman S."/>
            <person name="de Vasconcelos A.T."/>
        </authorList>
    </citation>
    <scope>NUCLEOTIDE SEQUENCE [LARGE SCALE GENOMIC DNA]</scope>
</reference>
<evidence type="ECO:0000313" key="2">
    <source>
        <dbReference type="EMBL" id="EPY29223.1"/>
    </source>
</evidence>
<dbReference type="InterPro" id="IPR036249">
    <property type="entry name" value="Thioredoxin-like_sf"/>
</dbReference>
<evidence type="ECO:0008006" key="4">
    <source>
        <dbReference type="Google" id="ProtNLM"/>
    </source>
</evidence>
<dbReference type="Pfam" id="PF14555">
    <property type="entry name" value="UBA_4"/>
    <property type="match status" value="1"/>
</dbReference>
<organism evidence="2 3">
    <name type="scientific">Strigomonas culicis</name>
    <dbReference type="NCBI Taxonomy" id="28005"/>
    <lineage>
        <taxon>Eukaryota</taxon>
        <taxon>Discoba</taxon>
        <taxon>Euglenozoa</taxon>
        <taxon>Kinetoplastea</taxon>
        <taxon>Metakinetoplastina</taxon>
        <taxon>Trypanosomatida</taxon>
        <taxon>Trypanosomatidae</taxon>
        <taxon>Strigomonadinae</taxon>
        <taxon>Strigomonas</taxon>
    </lineage>
</organism>
<dbReference type="SUPFAM" id="SSF52833">
    <property type="entry name" value="Thioredoxin-like"/>
    <property type="match status" value="1"/>
</dbReference>
<comment type="caution">
    <text evidence="2">The sequence shown here is derived from an EMBL/GenBank/DDBJ whole genome shotgun (WGS) entry which is preliminary data.</text>
</comment>
<feature type="region of interest" description="Disordered" evidence="1">
    <location>
        <begin position="41"/>
        <end position="66"/>
    </location>
</feature>
<dbReference type="GO" id="GO:0043130">
    <property type="term" value="F:ubiquitin binding"/>
    <property type="evidence" value="ECO:0007669"/>
    <property type="project" value="TreeGrafter"/>
</dbReference>
<dbReference type="Gene3D" id="3.40.30.10">
    <property type="entry name" value="Glutaredoxin"/>
    <property type="match status" value="1"/>
</dbReference>
<dbReference type="PANTHER" id="PTHR23322:SF6">
    <property type="entry name" value="UBX DOMAIN-CONTAINING PROTEIN 7"/>
    <property type="match status" value="1"/>
</dbReference>
<dbReference type="GO" id="GO:0005634">
    <property type="term" value="C:nucleus"/>
    <property type="evidence" value="ECO:0007669"/>
    <property type="project" value="TreeGrafter"/>
</dbReference>
<accession>S9UJW3</accession>
<feature type="compositionally biased region" description="Pro residues" evidence="1">
    <location>
        <begin position="47"/>
        <end position="62"/>
    </location>
</feature>
<dbReference type="GO" id="GO:0043161">
    <property type="term" value="P:proteasome-mediated ubiquitin-dependent protein catabolic process"/>
    <property type="evidence" value="ECO:0007669"/>
    <property type="project" value="TreeGrafter"/>
</dbReference>
<dbReference type="PANTHER" id="PTHR23322">
    <property type="entry name" value="FAS-ASSOCIATED PROTEIN"/>
    <property type="match status" value="1"/>
</dbReference>
<dbReference type="EMBL" id="ATMH01004663">
    <property type="protein sequence ID" value="EPY29223.1"/>
    <property type="molecule type" value="Genomic_DNA"/>
</dbReference>
<protein>
    <recommendedName>
        <fullName evidence="4">UBX domain-containing protein</fullName>
    </recommendedName>
</protein>
<dbReference type="Proteomes" id="UP000015354">
    <property type="component" value="Unassembled WGS sequence"/>
</dbReference>
<proteinExistence type="predicted"/>
<dbReference type="OrthoDB" id="270602at2759"/>
<sequence>MDDPVSTLMAIVGCSEDEAVSLLCQCDFDVAAAVALHTASPAEDPEPPVASPPSPPAPPVEPEGPRYVMDQLVDGLHDAPPPRALRERYAFEAAQDTRLQAKFTTPSFVDITEGYFRNICELGVKENKWVLLVLRDTSFPSCCVTRDVWNSPAMETTASNFVVHEVDVTRDYGREVASSYQFYTQHLPSMFIIDPITHHCETEVPLKATQRHEYDGCAVVNHLLEFVMSFSSPREYAKKQDDAFLQGSEPVAEVVDCDEAPPVAAPVPSVEPAVAAPPTPLPQPVSLAEWEVPASADGAFRLRCRLPRRSAPLELVLRSETPVAVLVDYLSWKVHDEDSLTYTAPPAIVLRGGFPPKELDTPDGATLASWAGVRSGEMLTVQIKN</sequence>
<evidence type="ECO:0000313" key="3">
    <source>
        <dbReference type="Proteomes" id="UP000015354"/>
    </source>
</evidence>
<dbReference type="InterPro" id="IPR050730">
    <property type="entry name" value="UBX_domain-protein"/>
</dbReference>
<name>S9UJW3_9TRYP</name>
<gene>
    <name evidence="2" type="ORF">STCU_04663</name>
</gene>
<dbReference type="Gene3D" id="3.10.20.90">
    <property type="entry name" value="Phosphatidylinositol 3-kinase Catalytic Subunit, Chain A, domain 1"/>
    <property type="match status" value="1"/>
</dbReference>